<organism evidence="1">
    <name type="scientific">Oceaniferula spumae</name>
    <dbReference type="NCBI Taxonomy" id="2979115"/>
    <lineage>
        <taxon>Bacteria</taxon>
        <taxon>Pseudomonadati</taxon>
        <taxon>Verrucomicrobiota</taxon>
        <taxon>Verrucomicrobiia</taxon>
        <taxon>Verrucomicrobiales</taxon>
        <taxon>Verrucomicrobiaceae</taxon>
        <taxon>Oceaniferula</taxon>
    </lineage>
</organism>
<protein>
    <submittedName>
        <fullName evidence="1">Uncharacterized protein</fullName>
    </submittedName>
</protein>
<dbReference type="AlphaFoldDB" id="A0AAT9FHG6"/>
<proteinExistence type="predicted"/>
<name>A0AAT9FHG6_9BACT</name>
<accession>A0AAT9FHG6</accession>
<gene>
    <name evidence="1" type="ORF">NT6N_05040</name>
</gene>
<dbReference type="KEGG" id="osu:NT6N_05040"/>
<dbReference type="EMBL" id="AP026866">
    <property type="protein sequence ID" value="BDS05464.1"/>
    <property type="molecule type" value="Genomic_DNA"/>
</dbReference>
<evidence type="ECO:0000313" key="1">
    <source>
        <dbReference type="EMBL" id="BDS05464.1"/>
    </source>
</evidence>
<reference evidence="1" key="1">
    <citation type="submission" date="2024-07" db="EMBL/GenBank/DDBJ databases">
        <title>Complete genome sequence of Verrucomicrobiaceae bacterium NT6N.</title>
        <authorList>
            <person name="Huang C."/>
            <person name="Takami H."/>
            <person name="Hamasaki K."/>
        </authorList>
    </citation>
    <scope>NUCLEOTIDE SEQUENCE</scope>
    <source>
        <strain evidence="1">NT6N</strain>
    </source>
</reference>
<sequence length="271" mass="29876">MTKSNMPHRLTIIRIVSLIFLVLISSHGEIPAQEKAPIHKTKLSVLSFANTGDLSELRWLKTNGELDEGADSKVLISSSSILHPVDYSGPRVITLCVPNHAAKVGANDDGKSHTPLAKVTLPISQKTIVLLLPPVKNAVSGLAYRAVAIDAATPDFKNGSRYLFNFTQPPIRGIMGETPFQPDAPKNKHFRIEGGGKTILTALDSSAPAREGRQIYIDYHDASTKEWKRMVSSRWFRTPGKRKLVFFYLDARSPSPRMKIISEAAARPDEN</sequence>